<dbReference type="EMBL" id="MFCP01000007">
    <property type="protein sequence ID" value="OGE29364.1"/>
    <property type="molecule type" value="Genomic_DNA"/>
</dbReference>
<dbReference type="SUPFAM" id="SSF46955">
    <property type="entry name" value="Putative DNA-binding domain"/>
    <property type="match status" value="1"/>
</dbReference>
<proteinExistence type="predicted"/>
<evidence type="ECO:0000313" key="6">
    <source>
        <dbReference type="EMBL" id="OGE29364.1"/>
    </source>
</evidence>
<feature type="site" description="Important for autoinhibition of adenylyltransferase activity" evidence="3">
    <location>
        <position position="45"/>
    </location>
</feature>
<dbReference type="PANTHER" id="PTHR13504">
    <property type="entry name" value="FIDO DOMAIN-CONTAINING PROTEIN DDB_G0283145"/>
    <property type="match status" value="1"/>
</dbReference>
<dbReference type="InterPro" id="IPR036597">
    <property type="entry name" value="Fido-like_dom_sf"/>
</dbReference>
<protein>
    <recommendedName>
        <fullName evidence="8">Cell filamentation protein Fic</fullName>
    </recommendedName>
</protein>
<comment type="caution">
    <text evidence="6">The sequence shown here is derived from an EMBL/GenBank/DDBJ whole genome shotgun (WGS) entry which is preliminary data.</text>
</comment>
<dbReference type="GO" id="GO:0003677">
    <property type="term" value="F:DNA binding"/>
    <property type="evidence" value="ECO:0007669"/>
    <property type="project" value="InterPro"/>
</dbReference>
<dbReference type="InterPro" id="IPR040198">
    <property type="entry name" value="Fido_containing"/>
</dbReference>
<feature type="domain" description="Fido" evidence="5">
    <location>
        <begin position="100"/>
        <end position="236"/>
    </location>
</feature>
<evidence type="ECO:0000256" key="3">
    <source>
        <dbReference type="PIRSR" id="PIRSR640198-3"/>
    </source>
</evidence>
<feature type="active site" evidence="1">
    <location>
        <position position="178"/>
    </location>
</feature>
<dbReference type="Gene3D" id="1.10.3290.10">
    <property type="entry name" value="Fido-like domain"/>
    <property type="match status" value="1"/>
</dbReference>
<keyword evidence="2" id="KW-0067">ATP-binding</keyword>
<dbReference type="PANTHER" id="PTHR13504:SF38">
    <property type="entry name" value="FIDO DOMAIN-CONTAINING PROTEIN"/>
    <property type="match status" value="1"/>
</dbReference>
<gene>
    <name evidence="6" type="ORF">A2867_03360</name>
</gene>
<evidence type="ECO:0000259" key="4">
    <source>
        <dbReference type="PROSITE" id="PS50937"/>
    </source>
</evidence>
<evidence type="ECO:0000313" key="7">
    <source>
        <dbReference type="Proteomes" id="UP000177555"/>
    </source>
</evidence>
<feature type="binding site" evidence="2">
    <location>
        <begin position="182"/>
        <end position="189"/>
    </location>
    <ligand>
        <name>ATP</name>
        <dbReference type="ChEBI" id="CHEBI:30616"/>
    </ligand>
</feature>
<dbReference type="InterPro" id="IPR009061">
    <property type="entry name" value="DNA-bd_dom_put_sf"/>
</dbReference>
<name>A0A1F5JL35_9BACT</name>
<organism evidence="6 7">
    <name type="scientific">Candidatus Daviesbacteria bacterium RIFCSPHIGHO2_01_FULL_40_11</name>
    <dbReference type="NCBI Taxonomy" id="1797762"/>
    <lineage>
        <taxon>Bacteria</taxon>
        <taxon>Candidatus Daviesiibacteriota</taxon>
    </lineage>
</organism>
<dbReference type="Proteomes" id="UP000177555">
    <property type="component" value="Unassembled WGS sequence"/>
</dbReference>
<dbReference type="Pfam" id="PF02661">
    <property type="entry name" value="Fic"/>
    <property type="match status" value="1"/>
</dbReference>
<evidence type="ECO:0000256" key="2">
    <source>
        <dbReference type="PIRSR" id="PIRSR640198-2"/>
    </source>
</evidence>
<dbReference type="PROSITE" id="PS50937">
    <property type="entry name" value="HTH_MERR_2"/>
    <property type="match status" value="1"/>
</dbReference>
<dbReference type="Pfam" id="PF13411">
    <property type="entry name" value="MerR_1"/>
    <property type="match status" value="1"/>
</dbReference>
<keyword evidence="2" id="KW-0547">Nucleotide-binding</keyword>
<evidence type="ECO:0000256" key="1">
    <source>
        <dbReference type="PIRSR" id="PIRSR640198-1"/>
    </source>
</evidence>
<dbReference type="SUPFAM" id="SSF140931">
    <property type="entry name" value="Fic-like"/>
    <property type="match status" value="1"/>
</dbReference>
<dbReference type="Gene3D" id="1.10.1660.10">
    <property type="match status" value="1"/>
</dbReference>
<feature type="domain" description="HTH merR-type" evidence="4">
    <location>
        <begin position="266"/>
        <end position="336"/>
    </location>
</feature>
<evidence type="ECO:0008006" key="8">
    <source>
        <dbReference type="Google" id="ProtNLM"/>
    </source>
</evidence>
<sequence>MDNILRQISEKKHKLDKFKPFPQELVKNLEEWLKVELTYSSNAIEGNTLSRIETAEVIERGTAAVISGKSLKDQLEAINHAKAIEFIKQLAKELKSHQFITEKVILDIHKIILTGINDDWAGKYRRTEVFIRGSNAEFPMPNAIPYAMKEFIRWLKGQQEEHPVKIAVDAHFKFVSIHPFIDGNGRTTRLLMNLILLLNGYPMAIIRKEDRIAYLNSFEIERNQHDLKPFYDLIFVAVDRSLDIYLNALEGKQQILKGFDSISRKLLKIGELAKKTGETIHTLRYWTKEGILEVADITQGGYQLYSPDATEQVKRIRKLQQEKRLTIEEIKEALKIKR</sequence>
<dbReference type="InterPro" id="IPR000551">
    <property type="entry name" value="MerR-type_HTH_dom"/>
</dbReference>
<dbReference type="AlphaFoldDB" id="A0A1F5JL35"/>
<feature type="binding site" evidence="2">
    <location>
        <position position="223"/>
    </location>
    <ligand>
        <name>ATP</name>
        <dbReference type="ChEBI" id="CHEBI:30616"/>
    </ligand>
</feature>
<reference evidence="6 7" key="1">
    <citation type="journal article" date="2016" name="Nat. Commun.">
        <title>Thousands of microbial genomes shed light on interconnected biogeochemical processes in an aquifer system.</title>
        <authorList>
            <person name="Anantharaman K."/>
            <person name="Brown C.T."/>
            <person name="Hug L.A."/>
            <person name="Sharon I."/>
            <person name="Castelle C.J."/>
            <person name="Probst A.J."/>
            <person name="Thomas B.C."/>
            <person name="Singh A."/>
            <person name="Wilkins M.J."/>
            <person name="Karaoz U."/>
            <person name="Brodie E.L."/>
            <person name="Williams K.H."/>
            <person name="Hubbard S.S."/>
            <person name="Banfield J.F."/>
        </authorList>
    </citation>
    <scope>NUCLEOTIDE SEQUENCE [LARGE SCALE GENOMIC DNA]</scope>
</reference>
<evidence type="ECO:0000259" key="5">
    <source>
        <dbReference type="PROSITE" id="PS51459"/>
    </source>
</evidence>
<dbReference type="InterPro" id="IPR003812">
    <property type="entry name" value="Fido"/>
</dbReference>
<accession>A0A1F5JL35</accession>
<dbReference type="GO" id="GO:0006355">
    <property type="term" value="P:regulation of DNA-templated transcription"/>
    <property type="evidence" value="ECO:0007669"/>
    <property type="project" value="InterPro"/>
</dbReference>
<dbReference type="PROSITE" id="PS51459">
    <property type="entry name" value="FIDO"/>
    <property type="match status" value="1"/>
</dbReference>
<dbReference type="SMART" id="SM00422">
    <property type="entry name" value="HTH_MERR"/>
    <property type="match status" value="1"/>
</dbReference>
<dbReference type="GO" id="GO:0005524">
    <property type="term" value="F:ATP binding"/>
    <property type="evidence" value="ECO:0007669"/>
    <property type="project" value="UniProtKB-KW"/>
</dbReference>